<dbReference type="PANTHER" id="PTHR34986:SF1">
    <property type="entry name" value="PROTEIN YIAL"/>
    <property type="match status" value="1"/>
</dbReference>
<dbReference type="NCBIfam" id="TIGR00022">
    <property type="entry name" value="YhcH/YjgK/YiaL family protein"/>
    <property type="match status" value="1"/>
</dbReference>
<name>A0A6I2R453_FLAPL</name>
<dbReference type="PANTHER" id="PTHR34986">
    <property type="entry name" value="EVOLVED BETA-GALACTOSIDASE SUBUNIT BETA"/>
    <property type="match status" value="1"/>
</dbReference>
<evidence type="ECO:0000313" key="1">
    <source>
        <dbReference type="EMBL" id="MSB19790.1"/>
    </source>
</evidence>
<sequence>MVRHIRHYRLGKEKIHMIYDKRAELARYFGLSPNLDAAIRFLQTTDLTALPMGRTEIPGGDIYYNHFTYTTALISQASLFEAHERYLDLHIVLSGCEQVALAPVESLDEAEVRADEDSTMYRGTPEYSVTLDQNRFLLVFPGEGHLPKLSDRVPMNIDKLVLKIPC</sequence>
<comment type="caution">
    <text evidence="1">The sequence shown here is derived from an EMBL/GenBank/DDBJ whole genome shotgun (WGS) entry which is preliminary data.</text>
</comment>
<dbReference type="Gene3D" id="2.60.120.370">
    <property type="entry name" value="YhcH/YjgK/YiaL"/>
    <property type="match status" value="1"/>
</dbReference>
<dbReference type="AlphaFoldDB" id="A0A6I2R453"/>
<proteinExistence type="predicted"/>
<dbReference type="Pfam" id="PF04074">
    <property type="entry name" value="DUF386"/>
    <property type="match status" value="1"/>
</dbReference>
<dbReference type="InterPro" id="IPR004375">
    <property type="entry name" value="NanQ/TabA/YiaL"/>
</dbReference>
<dbReference type="EMBL" id="WKPR01000008">
    <property type="protein sequence ID" value="MSB19790.1"/>
    <property type="molecule type" value="Genomic_DNA"/>
</dbReference>
<accession>A0A6I2R453</accession>
<evidence type="ECO:0000313" key="2">
    <source>
        <dbReference type="Proteomes" id="UP000434475"/>
    </source>
</evidence>
<dbReference type="SUPFAM" id="SSF51197">
    <property type="entry name" value="Clavaminate synthase-like"/>
    <property type="match status" value="1"/>
</dbReference>
<dbReference type="InterPro" id="IPR037012">
    <property type="entry name" value="NanQ/TabA/YiaL_sf"/>
</dbReference>
<reference evidence="1 2" key="1">
    <citation type="journal article" date="2019" name="Nat. Med.">
        <title>A library of human gut bacterial isolates paired with longitudinal multiomics data enables mechanistic microbiome research.</title>
        <authorList>
            <person name="Poyet M."/>
            <person name="Groussin M."/>
            <person name="Gibbons S.M."/>
            <person name="Avila-Pacheco J."/>
            <person name="Jiang X."/>
            <person name="Kearney S.M."/>
            <person name="Perrotta A.R."/>
            <person name="Berdy B."/>
            <person name="Zhao S."/>
            <person name="Lieberman T.D."/>
            <person name="Swanson P.K."/>
            <person name="Smith M."/>
            <person name="Roesemann S."/>
            <person name="Alexander J.E."/>
            <person name="Rich S.A."/>
            <person name="Livny J."/>
            <person name="Vlamakis H."/>
            <person name="Clish C."/>
            <person name="Bullock K."/>
            <person name="Deik A."/>
            <person name="Scott J."/>
            <person name="Pierce K.A."/>
            <person name="Xavier R.J."/>
            <person name="Alm E.J."/>
        </authorList>
    </citation>
    <scope>NUCLEOTIDE SEQUENCE [LARGE SCALE GENOMIC DNA]</scope>
    <source>
        <strain evidence="1 2">BIOML-A2</strain>
    </source>
</reference>
<organism evidence="1 2">
    <name type="scientific">Flavonifractor plautii</name>
    <name type="common">Fusobacterium plautii</name>
    <dbReference type="NCBI Taxonomy" id="292800"/>
    <lineage>
        <taxon>Bacteria</taxon>
        <taxon>Bacillati</taxon>
        <taxon>Bacillota</taxon>
        <taxon>Clostridia</taxon>
        <taxon>Eubacteriales</taxon>
        <taxon>Oscillospiraceae</taxon>
        <taxon>Flavonifractor</taxon>
    </lineage>
</organism>
<dbReference type="Proteomes" id="UP000434475">
    <property type="component" value="Unassembled WGS sequence"/>
</dbReference>
<protein>
    <submittedName>
        <fullName evidence="1">DUF386 family protein</fullName>
    </submittedName>
</protein>
<dbReference type="GO" id="GO:0005829">
    <property type="term" value="C:cytosol"/>
    <property type="evidence" value="ECO:0007669"/>
    <property type="project" value="TreeGrafter"/>
</dbReference>
<gene>
    <name evidence="1" type="ORF">GKE97_09685</name>
</gene>